<gene>
    <name evidence="1" type="primary">smg</name>
    <name evidence="2" type="ORF">SAMN05421881_101933</name>
</gene>
<dbReference type="PANTHER" id="PTHR38692">
    <property type="entry name" value="PROTEIN SMG"/>
    <property type="match status" value="1"/>
</dbReference>
<proteinExistence type="inferred from homology"/>
<dbReference type="EMBL" id="FNOY01000019">
    <property type="protein sequence ID" value="SDY13229.1"/>
    <property type="molecule type" value="Genomic_DNA"/>
</dbReference>
<evidence type="ECO:0000313" key="2">
    <source>
        <dbReference type="EMBL" id="SDY13229.1"/>
    </source>
</evidence>
<sequence length="152" mass="17670">MFDILVYLFENYFETGNCPDPATLTRKLSMAGFDDEEITLALDWLSDFSGQDENRYPAGLAESNSIRYFTPQEMEIIDTEGRGFIHFLEQAGVINPLQRELLIDRVIRMDGDTSSLEKIKLVVLFDLWIQNQLTDRNIVERLFVVSDSHYRH</sequence>
<keyword evidence="3" id="KW-1185">Reference proteome</keyword>
<dbReference type="RefSeq" id="WP_090413444.1">
    <property type="nucleotide sequence ID" value="NZ_FNOY01000019.1"/>
</dbReference>
<protein>
    <recommendedName>
        <fullName evidence="1">Protein Smg homolog</fullName>
    </recommendedName>
</protein>
<dbReference type="InterPro" id="IPR007456">
    <property type="entry name" value="Smg"/>
</dbReference>
<dbReference type="Proteomes" id="UP000198640">
    <property type="component" value="Unassembled WGS sequence"/>
</dbReference>
<dbReference type="AlphaFoldDB" id="A0A1H3HF06"/>
<dbReference type="PANTHER" id="PTHR38692:SF1">
    <property type="entry name" value="PROTEIN SMG"/>
    <property type="match status" value="1"/>
</dbReference>
<evidence type="ECO:0000313" key="3">
    <source>
        <dbReference type="Proteomes" id="UP000198640"/>
    </source>
</evidence>
<dbReference type="Pfam" id="PF04361">
    <property type="entry name" value="DUF494"/>
    <property type="match status" value="1"/>
</dbReference>
<organism evidence="2 3">
    <name type="scientific">Nitrosomonas halophila</name>
    <dbReference type="NCBI Taxonomy" id="44576"/>
    <lineage>
        <taxon>Bacteria</taxon>
        <taxon>Pseudomonadati</taxon>
        <taxon>Pseudomonadota</taxon>
        <taxon>Betaproteobacteria</taxon>
        <taxon>Nitrosomonadales</taxon>
        <taxon>Nitrosomonadaceae</taxon>
        <taxon>Nitrosomonas</taxon>
    </lineage>
</organism>
<reference evidence="2 3" key="1">
    <citation type="submission" date="2016-10" db="EMBL/GenBank/DDBJ databases">
        <authorList>
            <person name="de Groot N.N."/>
        </authorList>
    </citation>
    <scope>NUCLEOTIDE SEQUENCE [LARGE SCALE GENOMIC DNA]</scope>
    <source>
        <strain evidence="2 3">Nm1</strain>
    </source>
</reference>
<comment type="similarity">
    <text evidence="1">Belongs to the Smg family.</text>
</comment>
<dbReference type="OrthoDB" id="5297467at2"/>
<dbReference type="STRING" id="44576.SAMN05421881_101933"/>
<dbReference type="HAMAP" id="MF_00598">
    <property type="entry name" value="Smg"/>
    <property type="match status" value="1"/>
</dbReference>
<name>A0A1H3HF06_9PROT</name>
<evidence type="ECO:0000256" key="1">
    <source>
        <dbReference type="HAMAP-Rule" id="MF_00598"/>
    </source>
</evidence>
<accession>A0A1H3HF06</accession>